<dbReference type="PANTHER" id="PTHR42861">
    <property type="entry name" value="CALCIUM-TRANSPORTING ATPASE"/>
    <property type="match status" value="1"/>
</dbReference>
<dbReference type="AlphaFoldDB" id="A0A918GEF9"/>
<dbReference type="EMBL" id="BMRB01000002">
    <property type="protein sequence ID" value="GGS28535.1"/>
    <property type="molecule type" value="Genomic_DNA"/>
</dbReference>
<dbReference type="InterPro" id="IPR059000">
    <property type="entry name" value="ATPase_P-type_domA"/>
</dbReference>
<feature type="transmembrane region" description="Helical" evidence="9">
    <location>
        <begin position="769"/>
        <end position="789"/>
    </location>
</feature>
<dbReference type="PRINTS" id="PR00121">
    <property type="entry name" value="NAKATPASE"/>
</dbReference>
<dbReference type="PROSITE" id="PS00154">
    <property type="entry name" value="ATPASE_E1_E2"/>
    <property type="match status" value="1"/>
</dbReference>
<dbReference type="InterPro" id="IPR006068">
    <property type="entry name" value="ATPase_P-typ_cation-transptr_C"/>
</dbReference>
<dbReference type="SUPFAM" id="SSF81660">
    <property type="entry name" value="Metal cation-transporting ATPase, ATP-binding domain N"/>
    <property type="match status" value="1"/>
</dbReference>
<organism evidence="11 12">
    <name type="scientific">Actinokineospora fastidiosa</name>
    <dbReference type="NCBI Taxonomy" id="1816"/>
    <lineage>
        <taxon>Bacteria</taxon>
        <taxon>Bacillati</taxon>
        <taxon>Actinomycetota</taxon>
        <taxon>Actinomycetes</taxon>
        <taxon>Pseudonocardiales</taxon>
        <taxon>Pseudonocardiaceae</taxon>
        <taxon>Actinokineospora</taxon>
    </lineage>
</organism>
<evidence type="ECO:0000256" key="8">
    <source>
        <dbReference type="ARBA" id="ARBA00049360"/>
    </source>
</evidence>
<dbReference type="PRINTS" id="PR00119">
    <property type="entry name" value="CATATPASE"/>
</dbReference>
<keyword evidence="5" id="KW-1278">Translocase</keyword>
<feature type="transmembrane region" description="Helical" evidence="9">
    <location>
        <begin position="215"/>
        <end position="237"/>
    </location>
</feature>
<dbReference type="InterPro" id="IPR044492">
    <property type="entry name" value="P_typ_ATPase_HD_dom"/>
</dbReference>
<accession>A0A918GEF9</accession>
<evidence type="ECO:0000256" key="6">
    <source>
        <dbReference type="ARBA" id="ARBA00022989"/>
    </source>
</evidence>
<name>A0A918GEF9_9PSEU</name>
<evidence type="ECO:0000313" key="11">
    <source>
        <dbReference type="EMBL" id="GGS28535.1"/>
    </source>
</evidence>
<dbReference type="Pfam" id="PF00702">
    <property type="entry name" value="Hydrolase"/>
    <property type="match status" value="1"/>
</dbReference>
<keyword evidence="6 9" id="KW-1133">Transmembrane helix</keyword>
<evidence type="ECO:0000256" key="2">
    <source>
        <dbReference type="ARBA" id="ARBA00022692"/>
    </source>
</evidence>
<comment type="caution">
    <text evidence="11">The sequence shown here is derived from an EMBL/GenBank/DDBJ whole genome shotgun (WGS) entry which is preliminary data.</text>
</comment>
<evidence type="ECO:0000256" key="9">
    <source>
        <dbReference type="SAM" id="Phobius"/>
    </source>
</evidence>
<dbReference type="SUPFAM" id="SSF81653">
    <property type="entry name" value="Calcium ATPase, transduction domain A"/>
    <property type="match status" value="1"/>
</dbReference>
<feature type="transmembrane region" description="Helical" evidence="9">
    <location>
        <begin position="710"/>
        <end position="729"/>
    </location>
</feature>
<dbReference type="InterPro" id="IPR001757">
    <property type="entry name" value="P_typ_ATPase"/>
</dbReference>
<dbReference type="SFLD" id="SFLDS00003">
    <property type="entry name" value="Haloacid_Dehalogenase"/>
    <property type="match status" value="1"/>
</dbReference>
<evidence type="ECO:0000256" key="7">
    <source>
        <dbReference type="ARBA" id="ARBA00023136"/>
    </source>
</evidence>
<dbReference type="InterPro" id="IPR023299">
    <property type="entry name" value="ATPase_P-typ_cyto_dom_N"/>
</dbReference>
<evidence type="ECO:0000256" key="1">
    <source>
        <dbReference type="ARBA" id="ARBA00004651"/>
    </source>
</evidence>
<evidence type="ECO:0000259" key="10">
    <source>
        <dbReference type="SMART" id="SM00831"/>
    </source>
</evidence>
<feature type="transmembrane region" description="Helical" evidence="9">
    <location>
        <begin position="681"/>
        <end position="704"/>
    </location>
</feature>
<dbReference type="SFLD" id="SFLDF00027">
    <property type="entry name" value="p-type_atpase"/>
    <property type="match status" value="1"/>
</dbReference>
<reference evidence="11" key="2">
    <citation type="submission" date="2020-09" db="EMBL/GenBank/DDBJ databases">
        <authorList>
            <person name="Sun Q."/>
            <person name="Ohkuma M."/>
        </authorList>
    </citation>
    <scope>NUCLEOTIDE SEQUENCE</scope>
    <source>
        <strain evidence="11">JCM 3276</strain>
    </source>
</reference>
<dbReference type="InterPro" id="IPR004014">
    <property type="entry name" value="ATPase_P-typ_cation-transptr_N"/>
</dbReference>
<keyword evidence="3" id="KW-0547">Nucleotide-binding</keyword>
<feature type="transmembrane region" description="Helical" evidence="9">
    <location>
        <begin position="640"/>
        <end position="661"/>
    </location>
</feature>
<feature type="transmembrane region" description="Helical" evidence="9">
    <location>
        <begin position="741"/>
        <end position="763"/>
    </location>
</feature>
<dbReference type="Pfam" id="PF00690">
    <property type="entry name" value="Cation_ATPase_N"/>
    <property type="match status" value="1"/>
</dbReference>
<dbReference type="InterPro" id="IPR018303">
    <property type="entry name" value="ATPase_P-typ_P_site"/>
</dbReference>
<keyword evidence="4" id="KW-0067">ATP-binding</keyword>
<keyword evidence="2 9" id="KW-0812">Transmembrane</keyword>
<dbReference type="Gene3D" id="1.20.1110.10">
    <property type="entry name" value="Calcium-transporting ATPase, transmembrane domain"/>
    <property type="match status" value="3"/>
</dbReference>
<feature type="domain" description="Cation-transporting P-type ATPase N-terminal" evidence="10">
    <location>
        <begin position="1"/>
        <end position="65"/>
    </location>
</feature>
<comment type="catalytic activity">
    <reaction evidence="8">
        <text>ATP + H2O = ADP + phosphate + H(+)</text>
        <dbReference type="Rhea" id="RHEA:13065"/>
        <dbReference type="ChEBI" id="CHEBI:15377"/>
        <dbReference type="ChEBI" id="CHEBI:15378"/>
        <dbReference type="ChEBI" id="CHEBI:30616"/>
        <dbReference type="ChEBI" id="CHEBI:43474"/>
        <dbReference type="ChEBI" id="CHEBI:456216"/>
    </reaction>
</comment>
<dbReference type="Gene3D" id="3.40.50.1000">
    <property type="entry name" value="HAD superfamily/HAD-like"/>
    <property type="match status" value="1"/>
</dbReference>
<dbReference type="GO" id="GO:0005524">
    <property type="term" value="F:ATP binding"/>
    <property type="evidence" value="ECO:0007669"/>
    <property type="project" value="UniProtKB-KW"/>
</dbReference>
<dbReference type="SUPFAM" id="SSF81665">
    <property type="entry name" value="Calcium ATPase, transmembrane domain M"/>
    <property type="match status" value="1"/>
</dbReference>
<feature type="transmembrane region" description="Helical" evidence="9">
    <location>
        <begin position="249"/>
        <end position="271"/>
    </location>
</feature>
<evidence type="ECO:0000256" key="4">
    <source>
        <dbReference type="ARBA" id="ARBA00022840"/>
    </source>
</evidence>
<gene>
    <name evidence="11" type="ORF">GCM10010171_22040</name>
</gene>
<dbReference type="Pfam" id="PF00122">
    <property type="entry name" value="E1-E2_ATPase"/>
    <property type="match status" value="1"/>
</dbReference>
<dbReference type="InterPro" id="IPR023298">
    <property type="entry name" value="ATPase_P-typ_TM_dom_sf"/>
</dbReference>
<dbReference type="Gene3D" id="2.70.150.10">
    <property type="entry name" value="Calcium-transporting ATPase, cytoplasmic transduction domain A"/>
    <property type="match status" value="1"/>
</dbReference>
<evidence type="ECO:0000256" key="5">
    <source>
        <dbReference type="ARBA" id="ARBA00022967"/>
    </source>
</evidence>
<feature type="transmembrane region" description="Helical" evidence="9">
    <location>
        <begin position="609"/>
        <end position="634"/>
    </location>
</feature>
<dbReference type="InterPro" id="IPR036412">
    <property type="entry name" value="HAD-like_sf"/>
</dbReference>
<dbReference type="Pfam" id="PF00689">
    <property type="entry name" value="Cation_ATPase_C"/>
    <property type="match status" value="1"/>
</dbReference>
<dbReference type="SFLD" id="SFLDG00002">
    <property type="entry name" value="C1.7:_P-type_atpase_like"/>
    <property type="match status" value="1"/>
</dbReference>
<dbReference type="GO" id="GO:0016887">
    <property type="term" value="F:ATP hydrolysis activity"/>
    <property type="evidence" value="ECO:0007669"/>
    <property type="project" value="InterPro"/>
</dbReference>
<keyword evidence="12" id="KW-1185">Reference proteome</keyword>
<evidence type="ECO:0000256" key="3">
    <source>
        <dbReference type="ARBA" id="ARBA00022741"/>
    </source>
</evidence>
<keyword evidence="7 9" id="KW-0472">Membrane</keyword>
<dbReference type="SUPFAM" id="SSF56784">
    <property type="entry name" value="HAD-like"/>
    <property type="match status" value="1"/>
</dbReference>
<comment type="subcellular location">
    <subcellularLocation>
        <location evidence="1">Cell membrane</location>
        <topology evidence="1">Multi-pass membrane protein</topology>
    </subcellularLocation>
</comment>
<protein>
    <submittedName>
        <fullName evidence="11">ATPase</fullName>
    </submittedName>
</protein>
<dbReference type="GO" id="GO:0005886">
    <property type="term" value="C:plasma membrane"/>
    <property type="evidence" value="ECO:0007669"/>
    <property type="project" value="UniProtKB-SubCell"/>
</dbReference>
<dbReference type="SMART" id="SM00831">
    <property type="entry name" value="Cation_ATPase_N"/>
    <property type="match status" value="1"/>
</dbReference>
<reference evidence="11" key="1">
    <citation type="journal article" date="2014" name="Int. J. Syst. Evol. Microbiol.">
        <title>Complete genome sequence of Corynebacterium casei LMG S-19264T (=DSM 44701T), isolated from a smear-ripened cheese.</title>
        <authorList>
            <consortium name="US DOE Joint Genome Institute (JGI-PGF)"/>
            <person name="Walter F."/>
            <person name="Albersmeier A."/>
            <person name="Kalinowski J."/>
            <person name="Ruckert C."/>
        </authorList>
    </citation>
    <scope>NUCLEOTIDE SEQUENCE</scope>
    <source>
        <strain evidence="11">JCM 3276</strain>
    </source>
</reference>
<dbReference type="Proteomes" id="UP000660680">
    <property type="component" value="Unassembled WGS sequence"/>
</dbReference>
<dbReference type="InterPro" id="IPR008250">
    <property type="entry name" value="ATPase_P-typ_transduc_dom_A_sf"/>
</dbReference>
<evidence type="ECO:0000313" key="12">
    <source>
        <dbReference type="Proteomes" id="UP000660680"/>
    </source>
</evidence>
<dbReference type="InterPro" id="IPR023214">
    <property type="entry name" value="HAD_sf"/>
</dbReference>
<dbReference type="NCBIfam" id="TIGR01494">
    <property type="entry name" value="ATPase_P-type"/>
    <property type="match status" value="2"/>
</dbReference>
<proteinExistence type="predicted"/>
<sequence>MTQTTEAHAFGLSEADAADALNRCGRNIIPEPRRPGVVSRAAAQLRDPMIMLLLAAMVLSTALGDVTDTVVIAVVVVLNTAVGIIQELRAERALAALRRLSAPTARVVRDGVAAQRPAEDVVPGDVVLLEAGDIVSADGELLSHHHLQVDEAALTGESVPVDKDGGEVQAGTVVTRGRGAFRVTRTGADSALGRIAALLDGQGTRPTPLQRRLAALGRLLAVAAVGLSALVAAIGLVQGRPLGEVALTGISLAVAAVPESLPAVVTLALALGAHRMARRAAVVRALPAVETLGSVTVLAADKTGTLTQNRMLVERLWTPEGGEATVTGSGYDPAGAIAGTGFGDLLRDAVLCNDADLLPPGPDGGWRPAGDPTEVALVVAAAKGGLDTDDVRAAHPRVAEIPFESATKRMTTTHTAPDGGLLEITKGAPEVLLPADDPAHAVVRGWTAQGYRVLAVAERVAGGQRTVGMVAITDPPRPDAADTVAEFRRAGVHLLMITGDHPDTAHAIAARVGITTETDSDSVYARVQPEQKLDIVADWQRRGHIVAMTGDGVNDAPALRRADIGIAMGGDGTEVARQAADLVLTDDNLRTVAHAIEEGRRIHANVRTFLRYALSGGAAEIAVMLLGPLIGLAVPLLPAQILWINMLTHGLPGVAIGAEPASPGLMRRPPLAPGAAILSGLWGRVAWTGALIAAVTLAVGWWMAETGKPWQSAVFLCLGLAQLAVAVALRASDRGLRFLDAAIAGAVILHVAAVFLPPLAGFLGTEPLAMTDTLIVCAAAVIPGVAVRLTRKR</sequence>
<dbReference type="RefSeq" id="WP_189210330.1">
    <property type="nucleotide sequence ID" value="NZ_BMRB01000002.1"/>
</dbReference>
<dbReference type="Gene3D" id="3.40.1110.10">
    <property type="entry name" value="Calcium-transporting ATPase, cytoplasmic domain N"/>
    <property type="match status" value="1"/>
</dbReference>